<organism evidence="1 2">
    <name type="scientific">Opisthorchis viverrini</name>
    <name type="common">Southeast Asian liver fluke</name>
    <dbReference type="NCBI Taxonomy" id="6198"/>
    <lineage>
        <taxon>Eukaryota</taxon>
        <taxon>Metazoa</taxon>
        <taxon>Spiralia</taxon>
        <taxon>Lophotrochozoa</taxon>
        <taxon>Platyhelminthes</taxon>
        <taxon>Trematoda</taxon>
        <taxon>Digenea</taxon>
        <taxon>Opisthorchiida</taxon>
        <taxon>Opisthorchiata</taxon>
        <taxon>Opisthorchiidae</taxon>
        <taxon>Opisthorchis</taxon>
    </lineage>
</organism>
<dbReference type="Proteomes" id="UP000054324">
    <property type="component" value="Unassembled WGS sequence"/>
</dbReference>
<name>A0A075AFZ9_OPIVI</name>
<dbReference type="OrthoDB" id="6258424at2759"/>
<evidence type="ECO:0000313" key="1">
    <source>
        <dbReference type="EMBL" id="KER28234.1"/>
    </source>
</evidence>
<evidence type="ECO:0000313" key="2">
    <source>
        <dbReference type="Proteomes" id="UP000054324"/>
    </source>
</evidence>
<feature type="non-terminal residue" evidence="1">
    <location>
        <position position="98"/>
    </location>
</feature>
<reference evidence="1 2" key="1">
    <citation type="submission" date="2013-11" db="EMBL/GenBank/DDBJ databases">
        <title>Opisthorchis viverrini - life in the bile duct.</title>
        <authorList>
            <person name="Young N.D."/>
            <person name="Nagarajan N."/>
            <person name="Lin S.J."/>
            <person name="Korhonen P.K."/>
            <person name="Jex A.R."/>
            <person name="Hall R.S."/>
            <person name="Safavi-Hemami H."/>
            <person name="Kaewkong W."/>
            <person name="Bertrand D."/>
            <person name="Gao S."/>
            <person name="Seet Q."/>
            <person name="Wongkham S."/>
            <person name="Teh B.T."/>
            <person name="Wongkham C."/>
            <person name="Intapan P.M."/>
            <person name="Maleewong W."/>
            <person name="Yang X."/>
            <person name="Hu M."/>
            <person name="Wang Z."/>
            <person name="Hofmann A."/>
            <person name="Sternberg P.W."/>
            <person name="Tan P."/>
            <person name="Wang J."/>
            <person name="Gasser R.B."/>
        </authorList>
    </citation>
    <scope>NUCLEOTIDE SEQUENCE [LARGE SCALE GENOMIC DNA]</scope>
</reference>
<feature type="non-terminal residue" evidence="1">
    <location>
        <position position="1"/>
    </location>
</feature>
<accession>A0A075AFZ9</accession>
<dbReference type="CTD" id="20327796"/>
<dbReference type="KEGG" id="ovi:T265_13629"/>
<gene>
    <name evidence="1" type="ORF">T265_13629</name>
</gene>
<keyword evidence="2" id="KW-1185">Reference proteome</keyword>
<dbReference type="AlphaFoldDB" id="A0A075AFZ9"/>
<sequence length="98" mass="10823">PCLPEGDSYCRDRVPNSICLPEKNECFCKLGYVAIQEDHGISCKTLLTGLKCKVDADCVHFSHSACHPGAGYCYCPAGTRLVLQEHACRTFHLFVFSP</sequence>
<proteinExistence type="predicted"/>
<dbReference type="RefSeq" id="XP_009168048.1">
    <property type="nucleotide sequence ID" value="XM_009169784.1"/>
</dbReference>
<dbReference type="EMBL" id="KL596704">
    <property type="protein sequence ID" value="KER28234.1"/>
    <property type="molecule type" value="Genomic_DNA"/>
</dbReference>
<dbReference type="GeneID" id="20327796"/>
<protein>
    <submittedName>
        <fullName evidence="1">Uncharacterized protein</fullName>
    </submittedName>
</protein>